<dbReference type="SUPFAM" id="SSF53756">
    <property type="entry name" value="UDP-Glycosyltransferase/glycogen phosphorylase"/>
    <property type="match status" value="1"/>
</dbReference>
<dbReference type="AlphaFoldDB" id="A0A1F7SI17"/>
<name>A0A1F7SI17_9BACT</name>
<dbReference type="InterPro" id="IPR001296">
    <property type="entry name" value="Glyco_trans_1"/>
</dbReference>
<protein>
    <recommendedName>
        <fullName evidence="5">Glycosyl transferase family 1</fullName>
    </recommendedName>
</protein>
<dbReference type="STRING" id="1817883.A3G31_00265"/>
<sequence>MNLLVINKFYFMRGGCERYIFELNKILERNGVNIIPFAMENDKNYPTEYSRYFVSNIDFQKKLEYLTKIKSVGRVMYSFEARKNISRLIDDFKPDIAHVHNIAHQISPSILPVLKKRGIPIVQTLHDFKLICPSYLFYAHNKPCEKCKKNKFYEAILNKCIKNSLSGSILIAIEMYFHKIIRIYDNVDVFITPSLFMKNKLEEFGVNPEKLIHIPNFVPVESFAPNYDFEDYFIYFGRLSEEKGVRTLLKAMERSWKTKLLIVGDGVLKNELEKYAEKNSLTNVIFTGYKSGSELSNLIKNAMFTIVPSECYENCPMTVLESFSIGKPVIGANIGGIPELISEGFDGLLFESANEEDLRNKILYLLSNRTKIKEMGKNGREKVEKLYNVDFHYQRINNLYQKVTAGYI</sequence>
<evidence type="ECO:0000259" key="2">
    <source>
        <dbReference type="Pfam" id="PF13439"/>
    </source>
</evidence>
<accession>A0A1F7SI17</accession>
<dbReference type="GO" id="GO:0016757">
    <property type="term" value="F:glycosyltransferase activity"/>
    <property type="evidence" value="ECO:0007669"/>
    <property type="project" value="InterPro"/>
</dbReference>
<evidence type="ECO:0000313" key="4">
    <source>
        <dbReference type="Proteomes" id="UP000178082"/>
    </source>
</evidence>
<dbReference type="Gene3D" id="3.40.50.2000">
    <property type="entry name" value="Glycogen Phosphorylase B"/>
    <property type="match status" value="2"/>
</dbReference>
<evidence type="ECO:0000313" key="3">
    <source>
        <dbReference type="EMBL" id="OGL52817.1"/>
    </source>
</evidence>
<dbReference type="Pfam" id="PF13439">
    <property type="entry name" value="Glyco_transf_4"/>
    <property type="match status" value="1"/>
</dbReference>
<comment type="caution">
    <text evidence="3">The sequence shown here is derived from an EMBL/GenBank/DDBJ whole genome shotgun (WGS) entry which is preliminary data.</text>
</comment>
<evidence type="ECO:0000259" key="1">
    <source>
        <dbReference type="Pfam" id="PF00534"/>
    </source>
</evidence>
<organism evidence="3 4">
    <name type="scientific">Candidatus Schekmanbacteria bacterium RIFCSPLOWO2_12_FULL_38_15</name>
    <dbReference type="NCBI Taxonomy" id="1817883"/>
    <lineage>
        <taxon>Bacteria</taxon>
        <taxon>Candidatus Schekmaniibacteriota</taxon>
    </lineage>
</organism>
<proteinExistence type="predicted"/>
<dbReference type="InterPro" id="IPR050194">
    <property type="entry name" value="Glycosyltransferase_grp1"/>
</dbReference>
<dbReference type="EMBL" id="MGDI01000029">
    <property type="protein sequence ID" value="OGL52817.1"/>
    <property type="molecule type" value="Genomic_DNA"/>
</dbReference>
<dbReference type="PANTHER" id="PTHR45947:SF13">
    <property type="entry name" value="TRANSFERASE"/>
    <property type="match status" value="1"/>
</dbReference>
<gene>
    <name evidence="3" type="ORF">A3G31_00265</name>
</gene>
<dbReference type="CDD" id="cd03801">
    <property type="entry name" value="GT4_PimA-like"/>
    <property type="match status" value="1"/>
</dbReference>
<dbReference type="Proteomes" id="UP000178082">
    <property type="component" value="Unassembled WGS sequence"/>
</dbReference>
<reference evidence="3 4" key="1">
    <citation type="journal article" date="2016" name="Nat. Commun.">
        <title>Thousands of microbial genomes shed light on interconnected biogeochemical processes in an aquifer system.</title>
        <authorList>
            <person name="Anantharaman K."/>
            <person name="Brown C.T."/>
            <person name="Hug L.A."/>
            <person name="Sharon I."/>
            <person name="Castelle C.J."/>
            <person name="Probst A.J."/>
            <person name="Thomas B.C."/>
            <person name="Singh A."/>
            <person name="Wilkins M.J."/>
            <person name="Karaoz U."/>
            <person name="Brodie E.L."/>
            <person name="Williams K.H."/>
            <person name="Hubbard S.S."/>
            <person name="Banfield J.F."/>
        </authorList>
    </citation>
    <scope>NUCLEOTIDE SEQUENCE [LARGE SCALE GENOMIC DNA]</scope>
</reference>
<evidence type="ECO:0008006" key="5">
    <source>
        <dbReference type="Google" id="ProtNLM"/>
    </source>
</evidence>
<feature type="domain" description="Glycosyl transferase family 1" evidence="1">
    <location>
        <begin position="230"/>
        <end position="381"/>
    </location>
</feature>
<dbReference type="Pfam" id="PF00534">
    <property type="entry name" value="Glycos_transf_1"/>
    <property type="match status" value="1"/>
</dbReference>
<dbReference type="InterPro" id="IPR028098">
    <property type="entry name" value="Glyco_trans_4-like_N"/>
</dbReference>
<dbReference type="PANTHER" id="PTHR45947">
    <property type="entry name" value="SULFOQUINOVOSYL TRANSFERASE SQD2"/>
    <property type="match status" value="1"/>
</dbReference>
<feature type="domain" description="Glycosyltransferase subfamily 4-like N-terminal" evidence="2">
    <location>
        <begin position="14"/>
        <end position="221"/>
    </location>
</feature>